<evidence type="ECO:0000256" key="5">
    <source>
        <dbReference type="ARBA" id="ARBA00023163"/>
    </source>
</evidence>
<evidence type="ECO:0000313" key="9">
    <source>
        <dbReference type="Proteomes" id="UP001501009"/>
    </source>
</evidence>
<dbReference type="Gene3D" id="1.10.10.10">
    <property type="entry name" value="Winged helix-like DNA-binding domain superfamily/Winged helix DNA-binding domain"/>
    <property type="match status" value="1"/>
</dbReference>
<gene>
    <name evidence="8" type="ORF">GCM10022403_087600</name>
</gene>
<evidence type="ECO:0000256" key="3">
    <source>
        <dbReference type="ARBA" id="ARBA00023082"/>
    </source>
</evidence>
<dbReference type="SUPFAM" id="SSF88946">
    <property type="entry name" value="Sigma2 domain of RNA polymerase sigma factors"/>
    <property type="match status" value="1"/>
</dbReference>
<evidence type="ECO:0000256" key="4">
    <source>
        <dbReference type="ARBA" id="ARBA00023125"/>
    </source>
</evidence>
<dbReference type="Pfam" id="PF04542">
    <property type="entry name" value="Sigma70_r2"/>
    <property type="match status" value="1"/>
</dbReference>
<evidence type="ECO:0008006" key="10">
    <source>
        <dbReference type="Google" id="ProtNLM"/>
    </source>
</evidence>
<dbReference type="PANTHER" id="PTHR43133:SF8">
    <property type="entry name" value="RNA POLYMERASE SIGMA FACTOR HI_1459-RELATED"/>
    <property type="match status" value="1"/>
</dbReference>
<name>A0ABP7JD26_9ACTN</name>
<dbReference type="InterPro" id="IPR036388">
    <property type="entry name" value="WH-like_DNA-bd_sf"/>
</dbReference>
<dbReference type="CDD" id="cd06171">
    <property type="entry name" value="Sigma70_r4"/>
    <property type="match status" value="1"/>
</dbReference>
<evidence type="ECO:0000259" key="7">
    <source>
        <dbReference type="Pfam" id="PF08281"/>
    </source>
</evidence>
<evidence type="ECO:0000256" key="2">
    <source>
        <dbReference type="ARBA" id="ARBA00023015"/>
    </source>
</evidence>
<reference evidence="9" key="1">
    <citation type="journal article" date="2019" name="Int. J. Syst. Evol. Microbiol.">
        <title>The Global Catalogue of Microorganisms (GCM) 10K type strain sequencing project: providing services to taxonomists for standard genome sequencing and annotation.</title>
        <authorList>
            <consortium name="The Broad Institute Genomics Platform"/>
            <consortium name="The Broad Institute Genome Sequencing Center for Infectious Disease"/>
            <person name="Wu L."/>
            <person name="Ma J."/>
        </authorList>
    </citation>
    <scope>NUCLEOTIDE SEQUENCE [LARGE SCALE GENOMIC DNA]</scope>
    <source>
        <strain evidence="9">JCM 17138</strain>
    </source>
</reference>
<evidence type="ECO:0000256" key="1">
    <source>
        <dbReference type="ARBA" id="ARBA00010641"/>
    </source>
</evidence>
<accession>A0ABP7JD26</accession>
<dbReference type="NCBIfam" id="TIGR02937">
    <property type="entry name" value="sigma70-ECF"/>
    <property type="match status" value="1"/>
</dbReference>
<feature type="domain" description="RNA polymerase sigma factor 70 region 4 type 2" evidence="7">
    <location>
        <begin position="111"/>
        <end position="158"/>
    </location>
</feature>
<dbReference type="SUPFAM" id="SSF88659">
    <property type="entry name" value="Sigma3 and sigma4 domains of RNA polymerase sigma factors"/>
    <property type="match status" value="1"/>
</dbReference>
<keyword evidence="4" id="KW-0238">DNA-binding</keyword>
<dbReference type="InterPro" id="IPR013324">
    <property type="entry name" value="RNA_pol_sigma_r3/r4-like"/>
</dbReference>
<dbReference type="PANTHER" id="PTHR43133">
    <property type="entry name" value="RNA POLYMERASE ECF-TYPE SIGMA FACTO"/>
    <property type="match status" value="1"/>
</dbReference>
<keyword evidence="2" id="KW-0805">Transcription regulation</keyword>
<feature type="domain" description="RNA polymerase sigma-70 region 2" evidence="6">
    <location>
        <begin position="15"/>
        <end position="85"/>
    </location>
</feature>
<dbReference type="Gene3D" id="1.10.1740.10">
    <property type="match status" value="1"/>
</dbReference>
<dbReference type="EMBL" id="BAABDE010000041">
    <property type="protein sequence ID" value="GAA3841988.1"/>
    <property type="molecule type" value="Genomic_DNA"/>
</dbReference>
<organism evidence="8 9">
    <name type="scientific">Streptomyces coacervatus</name>
    <dbReference type="NCBI Taxonomy" id="647381"/>
    <lineage>
        <taxon>Bacteria</taxon>
        <taxon>Bacillati</taxon>
        <taxon>Actinomycetota</taxon>
        <taxon>Actinomycetes</taxon>
        <taxon>Kitasatosporales</taxon>
        <taxon>Streptomycetaceae</taxon>
        <taxon>Streptomyces</taxon>
    </lineage>
</organism>
<evidence type="ECO:0000259" key="6">
    <source>
        <dbReference type="Pfam" id="PF04542"/>
    </source>
</evidence>
<evidence type="ECO:0000313" key="8">
    <source>
        <dbReference type="EMBL" id="GAA3841988.1"/>
    </source>
</evidence>
<dbReference type="InterPro" id="IPR013325">
    <property type="entry name" value="RNA_pol_sigma_r2"/>
</dbReference>
<keyword evidence="9" id="KW-1185">Reference proteome</keyword>
<keyword evidence="5" id="KW-0804">Transcription</keyword>
<dbReference type="InterPro" id="IPR013249">
    <property type="entry name" value="RNA_pol_sigma70_r4_t2"/>
</dbReference>
<comment type="similarity">
    <text evidence="1">Belongs to the sigma-70 factor family. ECF subfamily.</text>
</comment>
<proteinExistence type="inferred from homology"/>
<dbReference type="InterPro" id="IPR007627">
    <property type="entry name" value="RNA_pol_sigma70_r2"/>
</dbReference>
<comment type="caution">
    <text evidence="8">The sequence shown here is derived from an EMBL/GenBank/DDBJ whole genome shotgun (WGS) entry which is preliminary data.</text>
</comment>
<dbReference type="Proteomes" id="UP001501009">
    <property type="component" value="Unassembled WGS sequence"/>
</dbReference>
<sequence length="187" mass="21876">MSRIPPKYWSEIDLLYMEVSRQLEEFAGRLLGSPHSASDVTQEAFEAAVRRWGRLRSLDRQTQRAWLFRFVKNKAFDQWRSAGRRAPLPDVPSALDTPRTAASNVLLQRCWAALDELPPARRRVALLRWQADWTSREIAEHLGMTTSTVRVHLHRARKVLLEKFGTEILFPSDWWESLQEEVPNEQR</sequence>
<protein>
    <recommendedName>
        <fullName evidence="10">Sigma-70 family RNA polymerase sigma factor</fullName>
    </recommendedName>
</protein>
<keyword evidence="3" id="KW-0731">Sigma factor</keyword>
<dbReference type="Pfam" id="PF08281">
    <property type="entry name" value="Sigma70_r4_2"/>
    <property type="match status" value="1"/>
</dbReference>
<dbReference type="RefSeq" id="WP_275781792.1">
    <property type="nucleotide sequence ID" value="NZ_BAABDE010000041.1"/>
</dbReference>
<dbReference type="InterPro" id="IPR014284">
    <property type="entry name" value="RNA_pol_sigma-70_dom"/>
</dbReference>
<dbReference type="InterPro" id="IPR039425">
    <property type="entry name" value="RNA_pol_sigma-70-like"/>
</dbReference>